<dbReference type="PANTHER" id="PTHR35868:SF3">
    <property type="entry name" value="DUF2804 DOMAIN-CONTAINING PROTEIN"/>
    <property type="match status" value="1"/>
</dbReference>
<comment type="caution">
    <text evidence="1">The sequence shown here is derived from an EMBL/GenBank/DDBJ whole genome shotgun (WGS) entry which is preliminary data.</text>
</comment>
<organism evidence="1 2">
    <name type="scientific">Humibacillus xanthopallidus</name>
    <dbReference type="NCBI Taxonomy" id="412689"/>
    <lineage>
        <taxon>Bacteria</taxon>
        <taxon>Bacillati</taxon>
        <taxon>Actinomycetota</taxon>
        <taxon>Actinomycetes</taxon>
        <taxon>Micrococcales</taxon>
        <taxon>Intrasporangiaceae</taxon>
        <taxon>Humibacillus</taxon>
    </lineage>
</organism>
<dbReference type="EMBL" id="VFQF01000003">
    <property type="protein sequence ID" value="TQN44904.1"/>
    <property type="molecule type" value="Genomic_DNA"/>
</dbReference>
<dbReference type="AlphaFoldDB" id="A0A543PLF2"/>
<protein>
    <submittedName>
        <fullName evidence="1">Uncharacterized protein DUF2804</fullName>
    </submittedName>
</protein>
<evidence type="ECO:0000313" key="1">
    <source>
        <dbReference type="EMBL" id="TQN44904.1"/>
    </source>
</evidence>
<reference evidence="1 2" key="1">
    <citation type="submission" date="2019-06" db="EMBL/GenBank/DDBJ databases">
        <title>Sequencing the genomes of 1000 actinobacteria strains.</title>
        <authorList>
            <person name="Klenk H.-P."/>
        </authorList>
    </citation>
    <scope>NUCLEOTIDE SEQUENCE [LARGE SCALE GENOMIC DNA]</scope>
    <source>
        <strain evidence="1 2">DSM 21776</strain>
    </source>
</reference>
<dbReference type="InterPro" id="IPR021243">
    <property type="entry name" value="DUF2804"/>
</dbReference>
<evidence type="ECO:0000313" key="2">
    <source>
        <dbReference type="Proteomes" id="UP000320085"/>
    </source>
</evidence>
<proteinExistence type="predicted"/>
<dbReference type="Proteomes" id="UP000320085">
    <property type="component" value="Unassembled WGS sequence"/>
</dbReference>
<dbReference type="Pfam" id="PF10974">
    <property type="entry name" value="DUF2804"/>
    <property type="match status" value="1"/>
</dbReference>
<sequence length="334" mass="36505">MMGHVPREREITEPVDLALPDGRLNPAAVGWTRTPLHRTDGIGRGRVGWGRNKRWEYWAVTLETHVVAVVVSDIGYAAVPSLFVLDRRSGEQIAVEGIAPLGRGTTLPGTLDHGPASAQTKSLRVDIDPTPDGTRLRARAERVELDVVAQLPPGHERLGVVVPWSDRLFQYTVKDPARPAVGRLTVDGTDHEVAAGAAWATLDHGRGRWPYAVSWNWGSGSGVVDGRTVGLQVGGRWTAGTVSTENAVIVDGRLTKISDELRWEYSPDDWMAPWQVHGGPVELTFHPEHVRRSVIQLGVIASRTHQAFGTWTGLVAGVAVDGIFGWAEDVHQRW</sequence>
<dbReference type="RefSeq" id="WP_141824199.1">
    <property type="nucleotide sequence ID" value="NZ_BAAAQC010000009.1"/>
</dbReference>
<gene>
    <name evidence="1" type="ORF">FHX52_4125</name>
</gene>
<name>A0A543PLF2_9MICO</name>
<accession>A0A543PLF2</accession>
<dbReference type="PANTHER" id="PTHR35868">
    <property type="entry name" value="DUF2804 DOMAIN-CONTAINING PROTEIN-RELATED"/>
    <property type="match status" value="1"/>
</dbReference>
<dbReference type="OrthoDB" id="9762066at2"/>